<evidence type="ECO:0000313" key="2">
    <source>
        <dbReference type="Proteomes" id="UP000007813"/>
    </source>
</evidence>
<protein>
    <recommendedName>
        <fullName evidence="3">Rubrerythrin-like domain-containing protein</fullName>
    </recommendedName>
</protein>
<sequence>MFATEETVIHECRYCGTTLDSTDDSCPVCGSTDVATYRF</sequence>
<accession>J2Z9I6</accession>
<name>J2Z9I6_9EURY</name>
<gene>
    <name evidence="1" type="ORF">HSB1_42580</name>
</gene>
<dbReference type="Gene3D" id="2.20.20.30">
    <property type="entry name" value="reverse gyrase domain"/>
    <property type="match status" value="1"/>
</dbReference>
<evidence type="ECO:0008006" key="3">
    <source>
        <dbReference type="Google" id="ProtNLM"/>
    </source>
</evidence>
<dbReference type="Proteomes" id="UP000007813">
    <property type="component" value="Unassembled WGS sequence"/>
</dbReference>
<dbReference type="EMBL" id="ALJD01000014">
    <property type="protein sequence ID" value="EJN57295.1"/>
    <property type="molecule type" value="Genomic_DNA"/>
</dbReference>
<proteinExistence type="predicted"/>
<organism evidence="1 2">
    <name type="scientific">Halogranum salarium B-1</name>
    <dbReference type="NCBI Taxonomy" id="1210908"/>
    <lineage>
        <taxon>Archaea</taxon>
        <taxon>Methanobacteriati</taxon>
        <taxon>Methanobacteriota</taxon>
        <taxon>Stenosarchaea group</taxon>
        <taxon>Halobacteria</taxon>
        <taxon>Halobacteriales</taxon>
        <taxon>Haloferacaceae</taxon>
    </lineage>
</organism>
<dbReference type="AlphaFoldDB" id="J2Z9I6"/>
<reference evidence="1 2" key="1">
    <citation type="journal article" date="2012" name="J. Bacteriol.">
        <title>Draft Genome Sequence of the Extremely Halophilic Archaeon Halogranum salarium B-1T.</title>
        <authorList>
            <person name="Kim K.K."/>
            <person name="Lee K.C."/>
            <person name="Lee J.S."/>
        </authorList>
    </citation>
    <scope>NUCLEOTIDE SEQUENCE [LARGE SCALE GENOMIC DNA]</scope>
    <source>
        <strain evidence="1 2">B-1</strain>
    </source>
</reference>
<dbReference type="SUPFAM" id="SSF57802">
    <property type="entry name" value="Rubredoxin-like"/>
    <property type="match status" value="1"/>
</dbReference>
<evidence type="ECO:0000313" key="1">
    <source>
        <dbReference type="EMBL" id="EJN57295.1"/>
    </source>
</evidence>
<comment type="caution">
    <text evidence="1">The sequence shown here is derived from an EMBL/GenBank/DDBJ whole genome shotgun (WGS) entry which is preliminary data.</text>
</comment>